<protein>
    <submittedName>
        <fullName evidence="3">Uncharacterized protein</fullName>
    </submittedName>
</protein>
<evidence type="ECO:0000313" key="4">
    <source>
        <dbReference type="Proteomes" id="UP001232992"/>
    </source>
</evidence>
<dbReference type="RefSeq" id="WP_283757185.1">
    <property type="nucleotide sequence ID" value="NZ_JAQOSQ010000003.1"/>
</dbReference>
<accession>A0ABT7BTM3</accession>
<gene>
    <name evidence="3" type="ORF">PMH09_04930</name>
</gene>
<feature type="coiled-coil region" evidence="1">
    <location>
        <begin position="365"/>
        <end position="430"/>
    </location>
</feature>
<evidence type="ECO:0000313" key="3">
    <source>
        <dbReference type="EMBL" id="MDJ1182533.1"/>
    </source>
</evidence>
<organism evidence="3 4">
    <name type="scientific">Roseofilum casamattae BLCC-M143</name>
    <dbReference type="NCBI Taxonomy" id="3022442"/>
    <lineage>
        <taxon>Bacteria</taxon>
        <taxon>Bacillati</taxon>
        <taxon>Cyanobacteriota</taxon>
        <taxon>Cyanophyceae</taxon>
        <taxon>Desertifilales</taxon>
        <taxon>Desertifilaceae</taxon>
        <taxon>Roseofilum</taxon>
        <taxon>Roseofilum casamattae</taxon>
    </lineage>
</organism>
<reference evidence="3 4" key="1">
    <citation type="submission" date="2023-01" db="EMBL/GenBank/DDBJ databases">
        <title>Novel diversity within Roseofilum (Cyanobacteria; Desertifilaceae) from marine benthic mats with descriptions of four novel species.</title>
        <authorList>
            <person name="Wang Y."/>
            <person name="Berthold D.E."/>
            <person name="Hu J."/>
            <person name="Lefler F.W."/>
            <person name="Laughinghouse H.D. IV."/>
        </authorList>
    </citation>
    <scope>NUCLEOTIDE SEQUENCE [LARGE SCALE GENOMIC DNA]</scope>
    <source>
        <strain evidence="3 4">BLCC-M143</strain>
    </source>
</reference>
<evidence type="ECO:0000256" key="2">
    <source>
        <dbReference type="SAM" id="MobiDB-lite"/>
    </source>
</evidence>
<proteinExistence type="predicted"/>
<dbReference type="Proteomes" id="UP001232992">
    <property type="component" value="Unassembled WGS sequence"/>
</dbReference>
<keyword evidence="1" id="KW-0175">Coiled coil</keyword>
<keyword evidence="4" id="KW-1185">Reference proteome</keyword>
<name>A0ABT7BTM3_9CYAN</name>
<evidence type="ECO:0000256" key="1">
    <source>
        <dbReference type="SAM" id="Coils"/>
    </source>
</evidence>
<feature type="region of interest" description="Disordered" evidence="2">
    <location>
        <begin position="444"/>
        <end position="466"/>
    </location>
</feature>
<sequence length="466" mass="52223">MYGLLTPIIIGAVARILIPKIAEKAADQSSQVLFDRLNDELPKILNQVGGFLDQQTDVTWKLSKHVEGTTINIMDAFFRNFQSTLGGTVTDFIGGSVNTVGSNLLLTAGKAATGNILAGGLVGTGLKIVDTATKNYLINKVEKKYQSNLVITINAIDQARERTISDIRSVVGEVDAVLEKRINQVAILVMEVITFAIEIADRFSPEAFREKLVKPTLEEIKFLEKEFFQDLGKQVDHFFDRAEDLEQLVDQRQTAERTEIRRGLNQPSGNDIQVYNRMKSEALASLNETTSIQVIVETYGQLQLESWRTVAIFRNAPALKQDLLEEWVKYGRLCGLWQDARAKTALIYSSQNKHEVGTDMSLTPIESMLARINELEALQKNALAQSVEIDRLKAELTAKTREIDDLKAELKTKTKKIDRLEEAFQKQTSEIDLKMKALEKKLSQNAIQSGRDNTGGKDSWSAFERQ</sequence>
<dbReference type="EMBL" id="JAQOSQ010000003">
    <property type="protein sequence ID" value="MDJ1182533.1"/>
    <property type="molecule type" value="Genomic_DNA"/>
</dbReference>
<comment type="caution">
    <text evidence="3">The sequence shown here is derived from an EMBL/GenBank/DDBJ whole genome shotgun (WGS) entry which is preliminary data.</text>
</comment>